<name>A0ABS4GN45_9BACL</name>
<protein>
    <submittedName>
        <fullName evidence="2">Stage II sporulation protein P</fullName>
    </submittedName>
</protein>
<dbReference type="NCBIfam" id="TIGR02867">
    <property type="entry name" value="spore_II_P"/>
    <property type="match status" value="1"/>
</dbReference>
<keyword evidence="1" id="KW-0472">Membrane</keyword>
<dbReference type="RefSeq" id="WP_209809776.1">
    <property type="nucleotide sequence ID" value="NZ_JAGGKT010000003.1"/>
</dbReference>
<evidence type="ECO:0000256" key="1">
    <source>
        <dbReference type="SAM" id="Phobius"/>
    </source>
</evidence>
<dbReference type="Pfam" id="PF07454">
    <property type="entry name" value="SpoIIP"/>
    <property type="match status" value="1"/>
</dbReference>
<keyword evidence="1" id="KW-0812">Transmembrane</keyword>
<keyword evidence="3" id="KW-1185">Reference proteome</keyword>
<evidence type="ECO:0000313" key="2">
    <source>
        <dbReference type="EMBL" id="MBP1931698.1"/>
    </source>
</evidence>
<proteinExistence type="predicted"/>
<feature type="transmembrane region" description="Helical" evidence="1">
    <location>
        <begin position="12"/>
        <end position="32"/>
    </location>
</feature>
<accession>A0ABS4GN45</accession>
<evidence type="ECO:0000313" key="3">
    <source>
        <dbReference type="Proteomes" id="UP001519343"/>
    </source>
</evidence>
<dbReference type="Proteomes" id="UP001519343">
    <property type="component" value="Unassembled WGS sequence"/>
</dbReference>
<reference evidence="2 3" key="1">
    <citation type="submission" date="2021-03" db="EMBL/GenBank/DDBJ databases">
        <title>Genomic Encyclopedia of Type Strains, Phase IV (KMG-IV): sequencing the most valuable type-strain genomes for metagenomic binning, comparative biology and taxonomic classification.</title>
        <authorList>
            <person name="Goeker M."/>
        </authorList>
    </citation>
    <scope>NUCLEOTIDE SEQUENCE [LARGE SCALE GENOMIC DNA]</scope>
    <source>
        <strain evidence="2 3">DSM 24738</strain>
    </source>
</reference>
<organism evidence="2 3">
    <name type="scientific">Ammoniphilus resinae</name>
    <dbReference type="NCBI Taxonomy" id="861532"/>
    <lineage>
        <taxon>Bacteria</taxon>
        <taxon>Bacillati</taxon>
        <taxon>Bacillota</taxon>
        <taxon>Bacilli</taxon>
        <taxon>Bacillales</taxon>
        <taxon>Paenibacillaceae</taxon>
        <taxon>Aneurinibacillus group</taxon>
        <taxon>Ammoniphilus</taxon>
    </lineage>
</organism>
<comment type="caution">
    <text evidence="2">The sequence shown here is derived from an EMBL/GenBank/DDBJ whole genome shotgun (WGS) entry which is preliminary data.</text>
</comment>
<keyword evidence="1" id="KW-1133">Transmembrane helix</keyword>
<sequence length="386" mass="43406">MNRFYELNFSHLLIVTSLICTLFILPIVWLVGHSFANTSPTMRQAVSQISQKVIVEALETEIPYLRFKTFNSEDPPMPLSLYLFETLTSLNPMDLTTFFSSQIPGLSTYNGKQIQSSTLAYEQNYIVESPAPTIALNEQEAGIKESETKEKTEKDDPKMVAAPEKERMVFIYNTHNTESWTFAANNPPFITDDKVNVMMVSKQLEEELKKRGIKASFDATDHQKRLEKAGLSYTLSYAESLKTVKAAVKQNKDIGYIIDIHRDSATRKSTTVTIDGKTYARIAFVIGKGNAHWKKNQQLAETFDKRLNEKYPDISRGIHAKSSAEGNGEYNQSISPNSLLIEIGGIENTLEESMRTTSALADIIADLYFEDAKKVDAPATPTQKQM</sequence>
<dbReference type="InterPro" id="IPR010897">
    <property type="entry name" value="Spore_II_P"/>
</dbReference>
<gene>
    <name evidence="2" type="ORF">J2Z37_001699</name>
</gene>
<dbReference type="EMBL" id="JAGGKT010000003">
    <property type="protein sequence ID" value="MBP1931698.1"/>
    <property type="molecule type" value="Genomic_DNA"/>
</dbReference>
<dbReference type="SUPFAM" id="SSF53187">
    <property type="entry name" value="Zn-dependent exopeptidases"/>
    <property type="match status" value="1"/>
</dbReference>
<dbReference type="Gene3D" id="3.40.630.40">
    <property type="entry name" value="Zn-dependent exopeptidases"/>
    <property type="match status" value="1"/>
</dbReference>